<evidence type="ECO:0000313" key="3">
    <source>
        <dbReference type="EMBL" id="SFS82327.1"/>
    </source>
</evidence>
<feature type="signal peptide" evidence="1">
    <location>
        <begin position="1"/>
        <end position="22"/>
    </location>
</feature>
<sequence length="235" mass="26249">MKNSFIKLCLLFVGIISFSSCLKDNDGYGNDYPSNIALMTFVNAFPEATGLNFDLNGNQPPFGLEYKKVLMPYNGVYPGKRQLEIFSINQNKTFIDTLINVEAGKGYTAFVFGTQKSPKFAMTQDTVIKDFDAEKSAFRFLNFGNNTSAISIFIEGEEDPIFSNRSMDSGTSAVQNQRFTAHTSGTYTLVAKDSEGTILVKRENFNFEKGRYYTIMLSGTKDHAQTPLYLGVVQH</sequence>
<dbReference type="InterPro" id="IPR025510">
    <property type="entry name" value="DUF4397"/>
</dbReference>
<dbReference type="STRING" id="683125.SAMN05660206_105168"/>
<keyword evidence="4" id="KW-1185">Reference proteome</keyword>
<feature type="chain" id="PRO_5011682477" description="DUF4397 domain-containing protein" evidence="1">
    <location>
        <begin position="23"/>
        <end position="235"/>
    </location>
</feature>
<evidence type="ECO:0000313" key="4">
    <source>
        <dbReference type="Proteomes" id="UP000198785"/>
    </source>
</evidence>
<dbReference type="AlphaFoldDB" id="A0A1I6SZY5"/>
<keyword evidence="1" id="KW-0732">Signal</keyword>
<reference evidence="3 4" key="1">
    <citation type="submission" date="2016-10" db="EMBL/GenBank/DDBJ databases">
        <authorList>
            <person name="de Groot N.N."/>
        </authorList>
    </citation>
    <scope>NUCLEOTIDE SEQUENCE [LARGE SCALE GENOMIC DNA]</scope>
    <source>
        <strain evidence="3 4">DSM 22789</strain>
    </source>
</reference>
<proteinExistence type="predicted"/>
<dbReference type="RefSeq" id="WP_093365297.1">
    <property type="nucleotide sequence ID" value="NZ_FOZZ01000005.1"/>
</dbReference>
<dbReference type="Pfam" id="PF14344">
    <property type="entry name" value="DUF4397"/>
    <property type="match status" value="1"/>
</dbReference>
<gene>
    <name evidence="3" type="ORF">SAMN05660206_105168</name>
</gene>
<evidence type="ECO:0000256" key="1">
    <source>
        <dbReference type="SAM" id="SignalP"/>
    </source>
</evidence>
<evidence type="ECO:0000259" key="2">
    <source>
        <dbReference type="Pfam" id="PF14344"/>
    </source>
</evidence>
<dbReference type="EMBL" id="FOZZ01000005">
    <property type="protein sequence ID" value="SFS82327.1"/>
    <property type="molecule type" value="Genomic_DNA"/>
</dbReference>
<dbReference type="Proteomes" id="UP000198785">
    <property type="component" value="Unassembled WGS sequence"/>
</dbReference>
<dbReference type="OrthoDB" id="706927at2"/>
<feature type="domain" description="DUF4397" evidence="2">
    <location>
        <begin position="38"/>
        <end position="152"/>
    </location>
</feature>
<dbReference type="PROSITE" id="PS51257">
    <property type="entry name" value="PROKAR_LIPOPROTEIN"/>
    <property type="match status" value="1"/>
</dbReference>
<organism evidence="3 4">
    <name type="scientific">Sphingobacterium wenxiniae</name>
    <dbReference type="NCBI Taxonomy" id="683125"/>
    <lineage>
        <taxon>Bacteria</taxon>
        <taxon>Pseudomonadati</taxon>
        <taxon>Bacteroidota</taxon>
        <taxon>Sphingobacteriia</taxon>
        <taxon>Sphingobacteriales</taxon>
        <taxon>Sphingobacteriaceae</taxon>
        <taxon>Sphingobacterium</taxon>
    </lineage>
</organism>
<accession>A0A1I6SZY5</accession>
<name>A0A1I6SZY5_9SPHI</name>
<protein>
    <recommendedName>
        <fullName evidence="2">DUF4397 domain-containing protein</fullName>
    </recommendedName>
</protein>